<evidence type="ECO:0000313" key="3">
    <source>
        <dbReference type="Proteomes" id="UP000192140"/>
    </source>
</evidence>
<proteinExistence type="predicted"/>
<keyword evidence="3" id="KW-1185">Reference proteome</keyword>
<reference evidence="2" key="1">
    <citation type="submission" date="2016-01" db="EMBL/GenBank/DDBJ databases">
        <authorList>
            <person name="Regsiter A."/>
            <person name="william w."/>
        </authorList>
    </citation>
    <scope>NUCLEOTIDE SEQUENCE</scope>
    <source>
        <strain evidence="2">NCPPB 1641</strain>
    </source>
</reference>
<name>A0A1S7TVL4_9HYPH</name>
<accession>A0A1S7TVL4</accession>
<feature type="region of interest" description="Disordered" evidence="1">
    <location>
        <begin position="1"/>
        <end position="35"/>
    </location>
</feature>
<sequence length="35" mass="3888">MQKKQTEVTLTPFPQVERDSHEAAVATVQPVDSYG</sequence>
<evidence type="ECO:0000313" key="2">
    <source>
        <dbReference type="EMBL" id="CVI58606.1"/>
    </source>
</evidence>
<comment type="caution">
    <text evidence="2">The sequence shown here is derived from an EMBL/GenBank/DDBJ whole genome shotgun (WGS) entry which is preliminary data.</text>
</comment>
<organism evidence="2 3">
    <name type="scientific">Agrobacterium deltaense NCPPB 1641</name>
    <dbReference type="NCBI Taxonomy" id="1183425"/>
    <lineage>
        <taxon>Bacteria</taxon>
        <taxon>Pseudomonadati</taxon>
        <taxon>Pseudomonadota</taxon>
        <taxon>Alphaproteobacteria</taxon>
        <taxon>Hyphomicrobiales</taxon>
        <taxon>Rhizobiaceae</taxon>
        <taxon>Rhizobium/Agrobacterium group</taxon>
        <taxon>Agrobacterium</taxon>
    </lineage>
</organism>
<dbReference type="EMBL" id="FCNP01000033">
    <property type="protein sequence ID" value="CVI58606.1"/>
    <property type="molecule type" value="Genomic_DNA"/>
</dbReference>
<protein>
    <submittedName>
        <fullName evidence="2">Uncharacterized protein</fullName>
    </submittedName>
</protein>
<dbReference type="AlphaFoldDB" id="A0A1S7TVL4"/>
<evidence type="ECO:0000256" key="1">
    <source>
        <dbReference type="SAM" id="MobiDB-lite"/>
    </source>
</evidence>
<dbReference type="Proteomes" id="UP000192140">
    <property type="component" value="Unassembled WGS sequence"/>
</dbReference>
<gene>
    <name evidence="2" type="ORF">AGR7A_Lc120168</name>
</gene>